<comment type="catalytic activity">
    <reaction evidence="9">
        <text>L-seryl-[protein] + ATP = O-phospho-L-seryl-[protein] + ADP + H(+)</text>
        <dbReference type="Rhea" id="RHEA:17989"/>
        <dbReference type="Rhea" id="RHEA-COMP:9863"/>
        <dbReference type="Rhea" id="RHEA-COMP:11604"/>
        <dbReference type="ChEBI" id="CHEBI:15378"/>
        <dbReference type="ChEBI" id="CHEBI:29999"/>
        <dbReference type="ChEBI" id="CHEBI:30616"/>
        <dbReference type="ChEBI" id="CHEBI:83421"/>
        <dbReference type="ChEBI" id="CHEBI:456216"/>
        <dbReference type="EC" id="2.7.11.1"/>
    </reaction>
</comment>
<dbReference type="InParanoid" id="A0A2P6NY15"/>
<dbReference type="InterPro" id="IPR000095">
    <property type="entry name" value="CRIB_dom"/>
</dbReference>
<sequence length="1024" mass="114831">MCGSSSVVCICCKVFVCVLMSDKNIRFGKKCKKSIACAIRSSALDRLSQALASHGVLETIHGSPLKCTGAAIHAVIRDAGTRITFTQKFINRSDSTNDIIFRYILPIDASISSFKADIDGKQVKCILRPKEDGRSSITNSSNRELPTDSTNVNCTLGSIGPHKNVTLRWEIVQSITYLDGNITFRLPAHTFTDGVDFTSHINIKTPFVGVTGNHGLISHNNMPKCRITPHKEFLMNVTVSDPNECVVNAEVSSAGDLFLGLTLRPPGALSGLTDVYASIVFLIDCSGSMEGPNIHNVNDAIRSIVKTLPTTCHINVIDFGSSERRLFPVGLSLTEENVEKVLKSCETREADLGDTELLMALRNVYRDDLNEGYCRLVFLVTDGEVPQREACIKLARRNSHNTRIHTIGILPTADSVLVEQLARQSNGESAIVQASSIRSTLSDMVNRAMRPAVTQLSLDWEDQNMAARMKRCPHLLPILFSNTQIIQFCTIPFKSISQRELTLKLQGRIGPNPFVQEIKIDLTDTEHLNQEESILCKMYGRIMVEDLQCGASYRHFNSDLVPYAITLTQLDQEIEHTSMLSGIISSRTCWVMVEDKVSSESNSPEMESAMVSPKNSSVIKLKSVIMKPFMKSKRTNSRDKGIGQPFNVCNHYHVDFDPETKGFLGLPPEWNNLLRYEEDKAAELNGKMVQLSYHDVYQRATPQGLPKEPEVSLSTYDSKFHGELTLRTEELINSDDPTFVYQTLDERTNDITIALDCRDDTIVSIRKLKLNLYNTKKLAQEVYMMKTSVHPQILKYIDAYRVREEEESLLWIVTEQIDGCKLSDVIQMYTDHIRLSEKQIAWVCYCILKALTYLHGLHRIHRDVRSDYILISRDGQVKLSHFGFAAQLSTKRGLRNTIVGTPYWMAPELIKGDQYDSKVDVWSLGIMCMEMSEGDVPYARMTPVRALYLITTEGIPPLPDGSASYWSKEYRDFISKCLCGPPNSRPSAESLLNHPFVRDCQGGESLKIFVDVATQKAEAQSVRL</sequence>
<evidence type="ECO:0000256" key="6">
    <source>
        <dbReference type="ARBA" id="ARBA00022840"/>
    </source>
</evidence>
<keyword evidence="3" id="KW-0808">Transferase</keyword>
<dbReference type="InterPro" id="IPR051931">
    <property type="entry name" value="PAK3-like"/>
</dbReference>
<name>A0A2P6NY15_9EUKA</name>
<evidence type="ECO:0000259" key="11">
    <source>
        <dbReference type="PROSITE" id="PS50234"/>
    </source>
</evidence>
<keyword evidence="5" id="KW-0547">Nucleotide-binding</keyword>
<dbReference type="OrthoDB" id="2914378at2759"/>
<dbReference type="Pfam" id="PF08487">
    <property type="entry name" value="VIT"/>
    <property type="match status" value="1"/>
</dbReference>
<comment type="catalytic activity">
    <reaction evidence="8">
        <text>L-threonyl-[protein] + ATP = O-phospho-L-threonyl-[protein] + ADP + H(+)</text>
        <dbReference type="Rhea" id="RHEA:46608"/>
        <dbReference type="Rhea" id="RHEA-COMP:11060"/>
        <dbReference type="Rhea" id="RHEA-COMP:11605"/>
        <dbReference type="ChEBI" id="CHEBI:15378"/>
        <dbReference type="ChEBI" id="CHEBI:30013"/>
        <dbReference type="ChEBI" id="CHEBI:30616"/>
        <dbReference type="ChEBI" id="CHEBI:61977"/>
        <dbReference type="ChEBI" id="CHEBI:456216"/>
        <dbReference type="EC" id="2.7.11.1"/>
    </reaction>
</comment>
<dbReference type="InterPro" id="IPR000719">
    <property type="entry name" value="Prot_kinase_dom"/>
</dbReference>
<dbReference type="GO" id="GO:0004674">
    <property type="term" value="F:protein serine/threonine kinase activity"/>
    <property type="evidence" value="ECO:0007669"/>
    <property type="project" value="UniProtKB-EC"/>
</dbReference>
<dbReference type="EMBL" id="MDYQ01000007">
    <property type="protein sequence ID" value="PRP88851.1"/>
    <property type="molecule type" value="Genomic_DNA"/>
</dbReference>
<dbReference type="Gene3D" id="1.10.510.10">
    <property type="entry name" value="Transferase(Phosphotransferase) domain 1"/>
    <property type="match status" value="1"/>
</dbReference>
<reference evidence="13 14" key="1">
    <citation type="journal article" date="2018" name="Genome Biol. Evol.">
        <title>Multiple Roots of Fruiting Body Formation in Amoebozoa.</title>
        <authorList>
            <person name="Hillmann F."/>
            <person name="Forbes G."/>
            <person name="Novohradska S."/>
            <person name="Ferling I."/>
            <person name="Riege K."/>
            <person name="Groth M."/>
            <person name="Westermann M."/>
            <person name="Marz M."/>
            <person name="Spaller T."/>
            <person name="Winckler T."/>
            <person name="Schaap P."/>
            <person name="Glockner G."/>
        </authorList>
    </citation>
    <scope>NUCLEOTIDE SEQUENCE [LARGE SCALE GENOMIC DNA]</scope>
    <source>
        <strain evidence="13 14">Jena</strain>
    </source>
</reference>
<keyword evidence="6" id="KW-0067">ATP-binding</keyword>
<comment type="similarity">
    <text evidence="2">Belongs to the protein kinase superfamily. STE Ser/Thr protein kinase family. STE20 subfamily.</text>
</comment>
<organism evidence="13 14">
    <name type="scientific">Planoprotostelium fungivorum</name>
    <dbReference type="NCBI Taxonomy" id="1890364"/>
    <lineage>
        <taxon>Eukaryota</taxon>
        <taxon>Amoebozoa</taxon>
        <taxon>Evosea</taxon>
        <taxon>Variosea</taxon>
        <taxon>Cavosteliida</taxon>
        <taxon>Cavosteliaceae</taxon>
        <taxon>Planoprotostelium</taxon>
    </lineage>
</organism>
<dbReference type="SMART" id="SM00327">
    <property type="entry name" value="VWA"/>
    <property type="match status" value="1"/>
</dbReference>
<evidence type="ECO:0000313" key="14">
    <source>
        <dbReference type="Proteomes" id="UP000241769"/>
    </source>
</evidence>
<protein>
    <recommendedName>
        <fullName evidence="15">Non-specific serine/threonine protein kinase</fullName>
    </recommendedName>
</protein>
<keyword evidence="14" id="KW-1185">Reference proteome</keyword>
<feature type="domain" description="VWFA" evidence="11">
    <location>
        <begin position="278"/>
        <end position="448"/>
    </location>
</feature>
<dbReference type="Gene3D" id="3.90.810.10">
    <property type="entry name" value="CRIB domain"/>
    <property type="match status" value="1"/>
</dbReference>
<dbReference type="InterPro" id="IPR013694">
    <property type="entry name" value="VIT"/>
</dbReference>
<evidence type="ECO:0008006" key="15">
    <source>
        <dbReference type="Google" id="ProtNLM"/>
    </source>
</evidence>
<evidence type="ECO:0000256" key="4">
    <source>
        <dbReference type="ARBA" id="ARBA00022723"/>
    </source>
</evidence>
<accession>A0A2P6NY15</accession>
<dbReference type="InterPro" id="IPR036465">
    <property type="entry name" value="vWFA_dom_sf"/>
</dbReference>
<evidence type="ECO:0000259" key="12">
    <source>
        <dbReference type="PROSITE" id="PS51468"/>
    </source>
</evidence>
<evidence type="ECO:0000256" key="2">
    <source>
        <dbReference type="ARBA" id="ARBA00008874"/>
    </source>
</evidence>
<evidence type="ECO:0000256" key="1">
    <source>
        <dbReference type="ARBA" id="ARBA00001946"/>
    </source>
</evidence>
<dbReference type="SMART" id="SM00285">
    <property type="entry name" value="PBD"/>
    <property type="match status" value="1"/>
</dbReference>
<evidence type="ECO:0000256" key="8">
    <source>
        <dbReference type="ARBA" id="ARBA00047899"/>
    </source>
</evidence>
<dbReference type="Pfam" id="PF13768">
    <property type="entry name" value="VWA_3"/>
    <property type="match status" value="1"/>
</dbReference>
<dbReference type="Pfam" id="PF00069">
    <property type="entry name" value="Pkinase"/>
    <property type="match status" value="1"/>
</dbReference>
<dbReference type="AlphaFoldDB" id="A0A2P6NY15"/>
<evidence type="ECO:0000259" key="10">
    <source>
        <dbReference type="PROSITE" id="PS50011"/>
    </source>
</evidence>
<evidence type="ECO:0000256" key="3">
    <source>
        <dbReference type="ARBA" id="ARBA00022679"/>
    </source>
</evidence>
<dbReference type="FunFam" id="1.10.510.10:FF:000768">
    <property type="entry name" value="Non-specific serine/threonine protein kinase"/>
    <property type="match status" value="1"/>
</dbReference>
<dbReference type="PANTHER" id="PTHR45832">
    <property type="entry name" value="SERINE/THREONINE-PROTEIN KINASE SAMKA-RELATED-RELATED"/>
    <property type="match status" value="1"/>
</dbReference>
<dbReference type="GO" id="GO:0046872">
    <property type="term" value="F:metal ion binding"/>
    <property type="evidence" value="ECO:0007669"/>
    <property type="project" value="UniProtKB-KW"/>
</dbReference>
<comment type="cofactor">
    <cofactor evidence="1">
        <name>Mg(2+)</name>
        <dbReference type="ChEBI" id="CHEBI:18420"/>
    </cofactor>
</comment>
<dbReference type="PROSITE" id="PS50011">
    <property type="entry name" value="PROTEIN_KINASE_DOM"/>
    <property type="match status" value="1"/>
</dbReference>
<keyword evidence="4" id="KW-0479">Metal-binding</keyword>
<evidence type="ECO:0000256" key="7">
    <source>
        <dbReference type="ARBA" id="ARBA00022842"/>
    </source>
</evidence>
<dbReference type="InterPro" id="IPR002035">
    <property type="entry name" value="VWF_A"/>
</dbReference>
<keyword evidence="7" id="KW-0460">Magnesium</keyword>
<proteinExistence type="inferred from homology"/>
<dbReference type="SUPFAM" id="SSF56112">
    <property type="entry name" value="Protein kinase-like (PK-like)"/>
    <property type="match status" value="1"/>
</dbReference>
<evidence type="ECO:0000256" key="9">
    <source>
        <dbReference type="ARBA" id="ARBA00048679"/>
    </source>
</evidence>
<dbReference type="InterPro" id="IPR011009">
    <property type="entry name" value="Kinase-like_dom_sf"/>
</dbReference>
<dbReference type="PROSITE" id="PS51468">
    <property type="entry name" value="VIT"/>
    <property type="match status" value="1"/>
</dbReference>
<feature type="domain" description="Protein kinase" evidence="10">
    <location>
        <begin position="726"/>
        <end position="997"/>
    </location>
</feature>
<dbReference type="Pfam" id="PF00786">
    <property type="entry name" value="PBD"/>
    <property type="match status" value="1"/>
</dbReference>
<dbReference type="STRING" id="1890364.A0A2P6NY15"/>
<dbReference type="Gene3D" id="3.40.50.410">
    <property type="entry name" value="von Willebrand factor, type A domain"/>
    <property type="match status" value="1"/>
</dbReference>
<evidence type="ECO:0000313" key="13">
    <source>
        <dbReference type="EMBL" id="PRP88851.1"/>
    </source>
</evidence>
<dbReference type="GO" id="GO:0005524">
    <property type="term" value="F:ATP binding"/>
    <property type="evidence" value="ECO:0007669"/>
    <property type="project" value="UniProtKB-KW"/>
</dbReference>
<evidence type="ECO:0000256" key="5">
    <source>
        <dbReference type="ARBA" id="ARBA00022741"/>
    </source>
</evidence>
<feature type="domain" description="VIT" evidence="12">
    <location>
        <begin position="51"/>
        <end position="179"/>
    </location>
</feature>
<dbReference type="PROSITE" id="PS50234">
    <property type="entry name" value="VWFA"/>
    <property type="match status" value="1"/>
</dbReference>
<dbReference type="InterPro" id="IPR036936">
    <property type="entry name" value="CRIB_dom_sf"/>
</dbReference>
<dbReference type="SUPFAM" id="SSF53300">
    <property type="entry name" value="vWA-like"/>
    <property type="match status" value="1"/>
</dbReference>
<comment type="caution">
    <text evidence="13">The sequence shown here is derived from an EMBL/GenBank/DDBJ whole genome shotgun (WGS) entry which is preliminary data.</text>
</comment>
<dbReference type="Proteomes" id="UP000241769">
    <property type="component" value="Unassembled WGS sequence"/>
</dbReference>
<dbReference type="PANTHER" id="PTHR45832:SF22">
    <property type="entry name" value="SERINE_THREONINE-PROTEIN KINASE SAMKA-RELATED"/>
    <property type="match status" value="1"/>
</dbReference>
<gene>
    <name evidence="13" type="ORF">PROFUN_00319</name>
</gene>